<dbReference type="AlphaFoldDB" id="F4W9K6"/>
<evidence type="ECO:0000313" key="1">
    <source>
        <dbReference type="EMBL" id="EGI69124.1"/>
    </source>
</evidence>
<dbReference type="EMBL" id="GL888032">
    <property type="protein sequence ID" value="EGI69124.1"/>
    <property type="molecule type" value="Genomic_DNA"/>
</dbReference>
<dbReference type="Proteomes" id="UP000007755">
    <property type="component" value="Unassembled WGS sequence"/>
</dbReference>
<protein>
    <recommendedName>
        <fullName evidence="3">CCHC-type domain-containing protein</fullName>
    </recommendedName>
</protein>
<evidence type="ECO:0008006" key="3">
    <source>
        <dbReference type="Google" id="ProtNLM"/>
    </source>
</evidence>
<reference evidence="1" key="1">
    <citation type="submission" date="2011-02" db="EMBL/GenBank/DDBJ databases">
        <title>The genome of the leaf-cutting ant Acromyrmex echinatior suggests key adaptations to social evolution and fungus farming.</title>
        <authorList>
            <person name="Nygaard S."/>
            <person name="Zhang G."/>
        </authorList>
    </citation>
    <scope>NUCLEOTIDE SEQUENCE</scope>
</reference>
<keyword evidence="2" id="KW-1185">Reference proteome</keyword>
<accession>F4W9K6</accession>
<name>F4W9K6_ACREC</name>
<sequence length="177" mass="20328">MRSGIIRGIPTSVTDQELKLNLKSSCYVIEIKRLNRRVVKKSGVEYTPFTSVNLKFAGQILPRQFLFYDSYEVLFVPRVKTCFSCFRVGHIRKFCKSRPRCRLCGKDVPKEDETCERQNLPLPNVSIGDYITTSTSCPLFIKQKEVQTIAATENIFLDARIGYRLRTLDLPLDPVLT</sequence>
<organism evidence="2">
    <name type="scientific">Acromyrmex echinatior</name>
    <name type="common">Panamanian leafcutter ant</name>
    <name type="synonym">Acromyrmex octospinosus echinatior</name>
    <dbReference type="NCBI Taxonomy" id="103372"/>
    <lineage>
        <taxon>Eukaryota</taxon>
        <taxon>Metazoa</taxon>
        <taxon>Ecdysozoa</taxon>
        <taxon>Arthropoda</taxon>
        <taxon>Hexapoda</taxon>
        <taxon>Insecta</taxon>
        <taxon>Pterygota</taxon>
        <taxon>Neoptera</taxon>
        <taxon>Endopterygota</taxon>
        <taxon>Hymenoptera</taxon>
        <taxon>Apocrita</taxon>
        <taxon>Aculeata</taxon>
        <taxon>Formicoidea</taxon>
        <taxon>Formicidae</taxon>
        <taxon>Myrmicinae</taxon>
        <taxon>Acromyrmex</taxon>
    </lineage>
</organism>
<dbReference type="STRING" id="103372.F4W9K6"/>
<evidence type="ECO:0000313" key="2">
    <source>
        <dbReference type="Proteomes" id="UP000007755"/>
    </source>
</evidence>
<dbReference type="InParanoid" id="F4W9K6"/>
<gene>
    <name evidence="1" type="ORF">G5I_02160</name>
</gene>
<proteinExistence type="predicted"/>